<feature type="transmembrane region" description="Helical" evidence="2">
    <location>
        <begin position="1671"/>
        <end position="1692"/>
    </location>
</feature>
<feature type="domain" description="LITAF" evidence="4">
    <location>
        <begin position="1633"/>
        <end position="1715"/>
    </location>
</feature>
<dbReference type="InterPro" id="IPR041336">
    <property type="entry name" value="DNApol_Exo"/>
</dbReference>
<dbReference type="SUPFAM" id="SSF47336">
    <property type="entry name" value="ACP-like"/>
    <property type="match status" value="1"/>
</dbReference>
<dbReference type="SUPFAM" id="SSF56801">
    <property type="entry name" value="Acetyl-CoA synthetase-like"/>
    <property type="match status" value="1"/>
</dbReference>
<dbReference type="InterPro" id="IPR000873">
    <property type="entry name" value="AMP-dep_synth/lig_dom"/>
</dbReference>
<dbReference type="PROSITE" id="PS00455">
    <property type="entry name" value="AMP_BINDING"/>
    <property type="match status" value="1"/>
</dbReference>
<keyword evidence="2" id="KW-1133">Transmembrane helix</keyword>
<protein>
    <recommendedName>
        <fullName evidence="7">DNA-directed DNA polymerase</fullName>
    </recommendedName>
</protein>
<dbReference type="InterPro" id="IPR029058">
    <property type="entry name" value="AB_hydrolase_fold"/>
</dbReference>
<dbReference type="InterPro" id="IPR006629">
    <property type="entry name" value="LITAF"/>
</dbReference>
<reference evidence="5 6" key="2">
    <citation type="submission" date="2016-05" db="EMBL/GenBank/DDBJ databases">
        <title>Lineage-specific infection strategies underlie the spectrum of fungal disease in amphibians.</title>
        <authorList>
            <person name="Cuomo C.A."/>
            <person name="Farrer R.A."/>
            <person name="James T."/>
            <person name="Longcore J."/>
            <person name="Birren B."/>
        </authorList>
    </citation>
    <scope>NUCLEOTIDE SEQUENCE [LARGE SCALE GENOMIC DNA]</scope>
    <source>
        <strain evidence="5 6">JEL423</strain>
    </source>
</reference>
<evidence type="ECO:0000259" key="3">
    <source>
        <dbReference type="PROSITE" id="PS50075"/>
    </source>
</evidence>
<evidence type="ECO:0000256" key="2">
    <source>
        <dbReference type="SAM" id="Phobius"/>
    </source>
</evidence>
<dbReference type="Pfam" id="PF13193">
    <property type="entry name" value="AMP-binding_C"/>
    <property type="match status" value="1"/>
</dbReference>
<evidence type="ECO:0008006" key="7">
    <source>
        <dbReference type="Google" id="ProtNLM"/>
    </source>
</evidence>
<dbReference type="PROSITE" id="PS51837">
    <property type="entry name" value="LITAF"/>
    <property type="match status" value="1"/>
</dbReference>
<organism evidence="5 6">
    <name type="scientific">Batrachochytrium dendrobatidis (strain JEL423)</name>
    <dbReference type="NCBI Taxonomy" id="403673"/>
    <lineage>
        <taxon>Eukaryota</taxon>
        <taxon>Fungi</taxon>
        <taxon>Fungi incertae sedis</taxon>
        <taxon>Chytridiomycota</taxon>
        <taxon>Chytridiomycota incertae sedis</taxon>
        <taxon>Chytridiomycetes</taxon>
        <taxon>Rhizophydiales</taxon>
        <taxon>Rhizophydiales incertae sedis</taxon>
        <taxon>Batrachochytrium</taxon>
    </lineage>
</organism>
<dbReference type="InterPro" id="IPR045851">
    <property type="entry name" value="AMP-bd_C_sf"/>
</dbReference>
<proteinExistence type="predicted"/>
<dbReference type="eggNOG" id="KOG1178">
    <property type="taxonomic scope" value="Eukaryota"/>
</dbReference>
<dbReference type="Pfam" id="PF03959">
    <property type="entry name" value="FSH1"/>
    <property type="match status" value="1"/>
</dbReference>
<dbReference type="PANTHER" id="PTHR45527">
    <property type="entry name" value="NONRIBOSOMAL PEPTIDE SYNTHETASE"/>
    <property type="match status" value="1"/>
</dbReference>
<evidence type="ECO:0000259" key="4">
    <source>
        <dbReference type="PROSITE" id="PS51837"/>
    </source>
</evidence>
<feature type="domain" description="Carrier" evidence="3">
    <location>
        <begin position="605"/>
        <end position="683"/>
    </location>
</feature>
<dbReference type="Gene3D" id="3.30.300.30">
    <property type="match status" value="1"/>
</dbReference>
<dbReference type="Pfam" id="PF00550">
    <property type="entry name" value="PP-binding"/>
    <property type="match status" value="1"/>
</dbReference>
<dbReference type="InterPro" id="IPR036736">
    <property type="entry name" value="ACP-like_sf"/>
</dbReference>
<dbReference type="GO" id="GO:0005737">
    <property type="term" value="C:cytoplasm"/>
    <property type="evidence" value="ECO:0007669"/>
    <property type="project" value="TreeGrafter"/>
</dbReference>
<dbReference type="InterPro" id="IPR009081">
    <property type="entry name" value="PP-bd_ACP"/>
</dbReference>
<dbReference type="SUPFAM" id="SSF53098">
    <property type="entry name" value="Ribonuclease H-like"/>
    <property type="match status" value="1"/>
</dbReference>
<dbReference type="SMART" id="SM00714">
    <property type="entry name" value="LITAF"/>
    <property type="match status" value="1"/>
</dbReference>
<dbReference type="Gene3D" id="1.10.1200.10">
    <property type="entry name" value="ACP-like"/>
    <property type="match status" value="1"/>
</dbReference>
<dbReference type="EMBL" id="DS022315">
    <property type="protein sequence ID" value="OAJ45269.1"/>
    <property type="molecule type" value="Genomic_DNA"/>
</dbReference>
<dbReference type="InterPro" id="IPR025110">
    <property type="entry name" value="AMP-bd_C"/>
</dbReference>
<keyword evidence="2" id="KW-0812">Transmembrane</keyword>
<dbReference type="PROSITE" id="PS50075">
    <property type="entry name" value="CARRIER"/>
    <property type="match status" value="1"/>
</dbReference>
<dbReference type="Pfam" id="PF10601">
    <property type="entry name" value="zf-LITAF-like"/>
    <property type="match status" value="1"/>
</dbReference>
<dbReference type="InterPro" id="IPR005645">
    <property type="entry name" value="FSH-like_dom"/>
</dbReference>
<dbReference type="GO" id="GO:0016874">
    <property type="term" value="F:ligase activity"/>
    <property type="evidence" value="ECO:0007669"/>
    <property type="project" value="UniProtKB-KW"/>
</dbReference>
<accession>A0A177WYV1</accession>
<reference evidence="5 6" key="1">
    <citation type="submission" date="2006-10" db="EMBL/GenBank/DDBJ databases">
        <title>The Genome Sequence of Batrachochytrium dendrobatidis JEL423.</title>
        <authorList>
            <consortium name="The Broad Institute Genome Sequencing Platform"/>
            <person name="Birren B."/>
            <person name="Lander E."/>
            <person name="Galagan J."/>
            <person name="Cuomo C."/>
            <person name="Devon K."/>
            <person name="Jaffe D."/>
            <person name="Butler J."/>
            <person name="Alvarez P."/>
            <person name="Gnerre S."/>
            <person name="Grabherr M."/>
            <person name="Kleber M."/>
            <person name="Mauceli E."/>
            <person name="Brockman W."/>
            <person name="Young S."/>
            <person name="LaButti K."/>
            <person name="Sykes S."/>
            <person name="DeCaprio D."/>
            <person name="Crawford M."/>
            <person name="Koehrsen M."/>
            <person name="Engels R."/>
            <person name="Montgomery P."/>
            <person name="Pearson M."/>
            <person name="Howarth C."/>
            <person name="Larson L."/>
            <person name="White J."/>
            <person name="O'Leary S."/>
            <person name="Kodira C."/>
            <person name="Zeng Q."/>
            <person name="Yandava C."/>
            <person name="Alvarado L."/>
            <person name="Longcore J."/>
            <person name="James T."/>
        </authorList>
    </citation>
    <scope>NUCLEOTIDE SEQUENCE [LARGE SCALE GENOMIC DNA]</scope>
    <source>
        <strain evidence="5 6">JEL423</strain>
    </source>
</reference>
<gene>
    <name evidence="5" type="ORF">BDEG_28420</name>
</gene>
<dbReference type="GO" id="GO:0044550">
    <property type="term" value="P:secondary metabolite biosynthetic process"/>
    <property type="evidence" value="ECO:0007669"/>
    <property type="project" value="TreeGrafter"/>
</dbReference>
<dbReference type="InterPro" id="IPR010071">
    <property type="entry name" value="AA_adenyl_dom"/>
</dbReference>
<sequence length="1715" mass="191397">MKGSARLFNTLFSYQNLPPDTSFSKIFERRHDLEHQPLHDNMDLELKIYPSKDSLLFVLNSGLHISSVQSQSILAEFDFTIGQILQSFNDPNIKTDSLWQMSSEQTCQISKLSFGSTVDLPYKLIHHGFESQAAKHSDWTAIEFESQSLTYGQLDHCGNVLAAQLISQGITIGTRVAVLMHRCLEFTVSMLAILKAGATIVAIDSKLPIKRILFTLKDANVNTVLSTCSQDIHIANGVQTITIDLPSLLSAKTPLRSTLSVPTVSTSSPYIIIYTSGSTGTPKGVAISHCGVINIVALQASRFGALPKFRVAQFMAIGFDGCQWETWSALNNGSTLVLRKNDVFSTVSDLDSLFITPTGLAQLGSPQDYPRLKHVNIGGEACSQTLKDKWAPFVKLCNAYGPTEVSIMSHGYQLSIDEQISLGPVIQNTSCYILDSCQRSVPIGVVGEIYVGGIGVSSGYINLSEMTETRFIPDPFTPFSGDRMFKTGDLGRLHTNGNFEFIGRVDDQVKLKGYRIEIEEIVAAIMTHPCIVSAAVVVKDESHLVGFVTPSNVNVNELREMISTILPTYMIPAVFVGLVTIPTCANGKTDKKALKAMNIKATDGELQTDTEHKLASIWSKLLDVDISTIDRTTAFSAIGGDSISVISLHSCVKSSFNLPNLSLKSIVSNPVLFALATCIDCLVHPTAPLPILNTRSCPAIESTPIRIVCFHGRGSNAIHMQFQLSTIKAILGNNVEFIFIQGQHKTNAAVKWGNDPLEWFKWFTFIQPSISEKKSLAEYISKQLEQIGPVDALIGFSEGALVVEMLDRLSIKGKIKRSWNFSILCSGQPLLSMLCSFPFKLAHDDLALPCIYTHGSNENSVGISAKYCRDMKTTIKHFSKHDIPRDHQYAGRVANAIQEMASNYSLINDQQYPIIRLENKKSMSIKSVFGLNNFTAFITYHSRYLTYPKSRLLSCNAANQLDSIDVPSHVDLQDESITNVKNIKKQSSFPENWFYSHQTDHLQASRSSLASDVVESFKEIPAPTSTLTTPKSCNFGNSSYKTNKSILTLPVITRELTPAEIALLEAFDQMVSTRTRLYSKQADDLLDAVLPPVPTKWSQKAGWTCYNPDGTMVPVEHPPTGEPLVFDVEVMYRITDLPAMAIAASPTTWYSWCSNVLQSCSSQDTFDQRISLGDPSIPRLVVGHNIMYDRARISEEYLQHPTMLAYLCTMGLNSSLYRSNIRDTIAWSKMIQGLTDKKYDSAPVPQGYWEYSTNTGKRFVTASSCNSLKHLVELHLSKNMNKTLRDLFEQTKIELVRDSSQFQSAIQYCAQDVLLTHELYKKLFAQFKQEYADPHSVAMQFRLTYDAEIQTLCRQFKSMQSELESQMEQKLEAILEHILLKYNTMENRFNTSISQLDWTLKSHKQLGIKPAWYRSFWDSSKKSMHLSIRKAATAHILELQWDGHPMLYSKEHGWVYRIQSDGNSNTTKVKTGKKLKANTRVQVPDDRSIVSGQEYAYFRVPHPNGTNAQCGTPLSRGYYHAINHDRLTSSSEMGQHYLDLYARCLYWERLVHPESTDTTPLVAPPPYDAFPSSTPQTQPLQSYIVPPVINPMHIPGGHYYVPAHNQQPMPSMPGLAPMLVHTVHVNASNLPIGCQVTDGRLLLPIAEPVRMYCPYDRCEVLTTVERTPGCFAYSMSAFLCCVFWPAFCLPFCMDRCQDKIHRCTLCGHTLAIASD</sequence>
<evidence type="ECO:0000313" key="6">
    <source>
        <dbReference type="Proteomes" id="UP000077115"/>
    </source>
</evidence>
<dbReference type="OrthoDB" id="4920779at2759"/>
<dbReference type="Pfam" id="PF18136">
    <property type="entry name" value="DNApol_Exo"/>
    <property type="match status" value="1"/>
</dbReference>
<dbReference type="Proteomes" id="UP000077115">
    <property type="component" value="Unassembled WGS sequence"/>
</dbReference>
<dbReference type="InterPro" id="IPR012337">
    <property type="entry name" value="RNaseH-like_sf"/>
</dbReference>
<evidence type="ECO:0000313" key="5">
    <source>
        <dbReference type="EMBL" id="OAJ45269.1"/>
    </source>
</evidence>
<dbReference type="NCBIfam" id="TIGR01733">
    <property type="entry name" value="AA-adenyl-dom"/>
    <property type="match status" value="1"/>
</dbReference>
<name>A0A177WYV1_BATDL</name>
<evidence type="ECO:0000256" key="1">
    <source>
        <dbReference type="ARBA" id="ARBA00022598"/>
    </source>
</evidence>
<dbReference type="CDD" id="cd05930">
    <property type="entry name" value="A_NRPS"/>
    <property type="match status" value="1"/>
</dbReference>
<dbReference type="PANTHER" id="PTHR45527:SF1">
    <property type="entry name" value="FATTY ACID SYNTHASE"/>
    <property type="match status" value="1"/>
</dbReference>
<dbReference type="STRING" id="403673.A0A177WYV1"/>
<keyword evidence="2" id="KW-0472">Membrane</keyword>
<dbReference type="InterPro" id="IPR042099">
    <property type="entry name" value="ANL_N_sf"/>
</dbReference>
<dbReference type="Gene3D" id="3.40.50.12780">
    <property type="entry name" value="N-terminal domain of ligase-like"/>
    <property type="match status" value="1"/>
</dbReference>
<dbReference type="Pfam" id="PF00501">
    <property type="entry name" value="AMP-binding"/>
    <property type="match status" value="1"/>
</dbReference>
<dbReference type="Gene3D" id="3.40.50.1820">
    <property type="entry name" value="alpha/beta hydrolase"/>
    <property type="match status" value="1"/>
</dbReference>
<dbReference type="GO" id="GO:0031177">
    <property type="term" value="F:phosphopantetheine binding"/>
    <property type="evidence" value="ECO:0007669"/>
    <property type="project" value="TreeGrafter"/>
</dbReference>
<dbReference type="InterPro" id="IPR020845">
    <property type="entry name" value="AMP-binding_CS"/>
</dbReference>
<dbReference type="GO" id="GO:0043041">
    <property type="term" value="P:amino acid activation for nonribosomal peptide biosynthetic process"/>
    <property type="evidence" value="ECO:0007669"/>
    <property type="project" value="TreeGrafter"/>
</dbReference>
<dbReference type="VEuPathDB" id="FungiDB:BDEG_28420"/>
<dbReference type="Gene3D" id="3.30.420.390">
    <property type="match status" value="2"/>
</dbReference>
<keyword evidence="1" id="KW-0436">Ligase</keyword>